<feature type="transmembrane region" description="Helical" evidence="2">
    <location>
        <begin position="315"/>
        <end position="333"/>
    </location>
</feature>
<feature type="transmembrane region" description="Helical" evidence="2">
    <location>
        <begin position="345"/>
        <end position="364"/>
    </location>
</feature>
<feature type="region of interest" description="Disordered" evidence="1">
    <location>
        <begin position="1"/>
        <end position="24"/>
    </location>
</feature>
<organism evidence="3 4">
    <name type="scientific">Nocardioides ganghwensis</name>
    <dbReference type="NCBI Taxonomy" id="252230"/>
    <lineage>
        <taxon>Bacteria</taxon>
        <taxon>Bacillati</taxon>
        <taxon>Actinomycetota</taxon>
        <taxon>Actinomycetes</taxon>
        <taxon>Propionibacteriales</taxon>
        <taxon>Nocardioidaceae</taxon>
        <taxon>Nocardioides</taxon>
    </lineage>
</organism>
<keyword evidence="2" id="KW-0472">Membrane</keyword>
<keyword evidence="4" id="KW-1185">Reference proteome</keyword>
<feature type="transmembrane region" description="Helical" evidence="2">
    <location>
        <begin position="191"/>
        <end position="215"/>
    </location>
</feature>
<name>A0A4Q2S7J0_9ACTN</name>
<keyword evidence="2" id="KW-1133">Transmembrane helix</keyword>
<dbReference type="RefSeq" id="WP_129456508.1">
    <property type="nucleotide sequence ID" value="NZ_JACXYX010000004.1"/>
</dbReference>
<evidence type="ECO:0008006" key="5">
    <source>
        <dbReference type="Google" id="ProtNLM"/>
    </source>
</evidence>
<feature type="transmembrane region" description="Helical" evidence="2">
    <location>
        <begin position="140"/>
        <end position="157"/>
    </location>
</feature>
<protein>
    <recommendedName>
        <fullName evidence="5">Glycosyltransferase RgtA/B/C/D-like domain-containing protein</fullName>
    </recommendedName>
</protein>
<comment type="caution">
    <text evidence="3">The sequence shown here is derived from an EMBL/GenBank/DDBJ whole genome shotgun (WGS) entry which is preliminary data.</text>
</comment>
<feature type="transmembrane region" description="Helical" evidence="2">
    <location>
        <begin position="222"/>
        <end position="243"/>
    </location>
</feature>
<reference evidence="3 4" key="1">
    <citation type="submission" date="2019-01" db="EMBL/GenBank/DDBJ databases">
        <title>Novel species of Nocardioides.</title>
        <authorList>
            <person name="Liu Q."/>
            <person name="Xin Y.-H."/>
        </authorList>
    </citation>
    <scope>NUCLEOTIDE SEQUENCE [LARGE SCALE GENOMIC DNA]</scope>
    <source>
        <strain evidence="3 4">CGMCC 4.6875</strain>
    </source>
</reference>
<feature type="transmembrane region" description="Helical" evidence="2">
    <location>
        <begin position="108"/>
        <end position="128"/>
    </location>
</feature>
<evidence type="ECO:0000313" key="4">
    <source>
        <dbReference type="Proteomes" id="UP000293291"/>
    </source>
</evidence>
<proteinExistence type="predicted"/>
<gene>
    <name evidence="3" type="ORF">EUA07_17730</name>
</gene>
<evidence type="ECO:0000256" key="2">
    <source>
        <dbReference type="SAM" id="Phobius"/>
    </source>
</evidence>
<sequence length="531" mass="56539">MSTRPDRPDTDRPDTVRPGTDRRSGLARLRSGDPLVLVVAAVSVVVYVLHGFHGALTRDLGIYSYAGQQVAEGVPPYLGVLNRAGPLAHVLPGVGALVARAGGFDDLVTMRVVFMLMAAAAVCLAYLLGRDLFRSRAGGLVTASAMLAFHGFINYASNGPREKTPMALFVLGALWAVTHRRWFTAGVLTSLATLCLQTAFFSTFTAVVAAVLLLAHGERLRSLVKVAAGGLVPVLVLGVWFALAGSLRATYDGFYGINRRYTVPNPLTTDRELVWEDLQAAYGVSVWLLLAGPVLLVLVSLAAVSPRARTARPGLAVLPAMTAGLAAGLWWILQEYDAWADLFPLLPFAALGLGAAYAVAAHGLAPRWQAASAAALAGAAVVIALVYAVTSSDDLLDDQREATRAVLAALPEEATITSVEAPQPLVLTGRTNPTRYQMFRSGLQDYMEDTWPGGLVGFQEDLVADGPDLVAVGETVSRRWRASLQPEYVYVGSAPFWDWYARASLGDDTIADLRTAAGYDADDPLAEPLVP</sequence>
<evidence type="ECO:0000256" key="1">
    <source>
        <dbReference type="SAM" id="MobiDB-lite"/>
    </source>
</evidence>
<accession>A0A4Q2S7J0</accession>
<dbReference type="AlphaFoldDB" id="A0A4Q2S7J0"/>
<dbReference type="OrthoDB" id="3764134at2"/>
<feature type="transmembrane region" description="Helical" evidence="2">
    <location>
        <begin position="35"/>
        <end position="56"/>
    </location>
</feature>
<feature type="transmembrane region" description="Helical" evidence="2">
    <location>
        <begin position="280"/>
        <end position="303"/>
    </location>
</feature>
<feature type="transmembrane region" description="Helical" evidence="2">
    <location>
        <begin position="371"/>
        <end position="390"/>
    </location>
</feature>
<evidence type="ECO:0000313" key="3">
    <source>
        <dbReference type="EMBL" id="RYB98628.1"/>
    </source>
</evidence>
<keyword evidence="2" id="KW-0812">Transmembrane</keyword>
<dbReference type="Proteomes" id="UP000293291">
    <property type="component" value="Unassembled WGS sequence"/>
</dbReference>
<dbReference type="EMBL" id="SDWU01000022">
    <property type="protein sequence ID" value="RYB98628.1"/>
    <property type="molecule type" value="Genomic_DNA"/>
</dbReference>